<feature type="DNA-binding region" description="OmpR/PhoB-type" evidence="3">
    <location>
        <begin position="110"/>
        <end position="208"/>
    </location>
</feature>
<dbReference type="STRING" id="675635.Psed_6325"/>
<dbReference type="Gene3D" id="3.40.50.300">
    <property type="entry name" value="P-loop containing nucleotide triphosphate hydrolases"/>
    <property type="match status" value="1"/>
</dbReference>
<dbReference type="KEGG" id="pdx:Psed_6325"/>
<protein>
    <submittedName>
        <fullName evidence="6">Transcriptional regulator, winged helix family</fullName>
    </submittedName>
</protein>
<dbReference type="Proteomes" id="UP000007809">
    <property type="component" value="Chromosome"/>
</dbReference>
<evidence type="ECO:0000256" key="1">
    <source>
        <dbReference type="ARBA" id="ARBA00005820"/>
    </source>
</evidence>
<dbReference type="EMBL" id="CP002593">
    <property type="protein sequence ID" value="AEA28423.1"/>
    <property type="molecule type" value="Genomic_DNA"/>
</dbReference>
<dbReference type="eggNOG" id="COG3903">
    <property type="taxonomic scope" value="Bacteria"/>
</dbReference>
<dbReference type="InterPro" id="IPR016032">
    <property type="entry name" value="Sig_transdc_resp-reg_C-effctor"/>
</dbReference>
<keyword evidence="7" id="KW-1185">Reference proteome</keyword>
<dbReference type="AlphaFoldDB" id="F4CRX9"/>
<feature type="domain" description="OmpR/PhoB-type" evidence="5">
    <location>
        <begin position="110"/>
        <end position="208"/>
    </location>
</feature>
<dbReference type="InterPro" id="IPR011990">
    <property type="entry name" value="TPR-like_helical_dom_sf"/>
</dbReference>
<sequence length="1029" mass="105531">MLGQVVPGEQAGAVVVAREVRTGDRDELAAAQVGGGRGGPVEQRGPPGTDERRRDEDGHVLAGRGQGPELADRPVVARDEPADQCVGAVGCGHGGTLPRAADDPLTVPLTAAASYAPGVLTVAVLGRVEVRRDGEVLPVPGGLTSALLVRLALDAGAPVRTERLVAELWPHDPAARPNTLQVKASQLRRALGDPALLVGDTAGYTLVVEPDAVDAVVAERLAATGSALLAAGDAAGAARACAAGLALFGPEVLPGAGEWAAPHRARLEETRTRLAEDGLAARLAQGEAGELVGELETLIAANSLRERLWTLLVRALYRAGRQSDALAAHRRVTRRLADELGVDPGPELAAVARDVLAHDPSLDPVPRPRGNLPALMSPLVGRADDLAGLAADLAGQRLVTLVGPAGVGKTRLAVEAARVAGGAWLVRLDGVRTADGVAAALADVVPGVDAADPAAGVRGAGHLLLLDTCEHLVDDVAALVADLLAAAPRIRVLATSRRRLGLDGEHVRPVEPLPEPDAVALFRARAARPGDDPAPVDALCRALDRLPLALELAAARTRVLTVPEIVARLDDRFALLTDPAARGRSLDAALAWSYDLLFPDDQRGLWALARFPDGAGPDVAAHVLAALGVPAAATLDVVDRLVERSLATVGTDRTGASRYRLLDSVRLFATARAADAGQDRTAAAAMTTWVAGFAADVDARVRGPGQAGCVGAVATERATVDAALLHARTHDPVTGLGIVADLGWAWVLLDDTAAAARLRAARLAAPDAPAGLRDRALLLEAWHEAMSGDLRAARTALDAAGPGTVDADRVAGFVLFQENDPVASLQALRRSRSAAADRGLAWEEGAAALLAAFSHVALGDVAAARTACEEAIGIVGPLGDAWGLAHAEAALGRIAHAEHRFADAAGHHERAAESAARLGASGAAALHRVHLGRARLDGGDPAAADTLRHAVAEADQAGDLRLLAVARTALAEALAAAGDRDGARALLAPVQAFYAEAGGGEGADDAARVLATLTRDAPHPAAAQLPDER</sequence>
<dbReference type="Gene3D" id="1.25.40.10">
    <property type="entry name" value="Tetratricopeptide repeat domain"/>
    <property type="match status" value="2"/>
</dbReference>
<reference evidence="6 7" key="1">
    <citation type="journal article" date="2011" name="J. Bacteriol.">
        <title>Genome sequence of the 1,4-dioxane-degrading Pseudonocardia dioxanivorans strain CB1190.</title>
        <authorList>
            <person name="Sales C.M."/>
            <person name="Mahendra S."/>
            <person name="Grostern A."/>
            <person name="Parales R.E."/>
            <person name="Goodwin L.A."/>
            <person name="Woyke T."/>
            <person name="Nolan M."/>
            <person name="Lapidus A."/>
            <person name="Chertkov O."/>
            <person name="Ovchinnikova G."/>
            <person name="Sczyrba A."/>
            <person name="Alvarez-Cohen L."/>
        </authorList>
    </citation>
    <scope>NUCLEOTIDE SEQUENCE [LARGE SCALE GENOMIC DNA]</scope>
    <source>
        <strain evidence="7">ATCC 55486 / DSM 44775 / JCM 13855 / CB1190</strain>
    </source>
</reference>
<dbReference type="SUPFAM" id="SSF52540">
    <property type="entry name" value="P-loop containing nucleoside triphosphate hydrolases"/>
    <property type="match status" value="1"/>
</dbReference>
<name>F4CRX9_PSEUX</name>
<organism evidence="6 7">
    <name type="scientific">Pseudonocardia dioxanivorans (strain ATCC 55486 / DSM 44775 / JCM 13855 / CB1190)</name>
    <dbReference type="NCBI Taxonomy" id="675635"/>
    <lineage>
        <taxon>Bacteria</taxon>
        <taxon>Bacillati</taxon>
        <taxon>Actinomycetota</taxon>
        <taxon>Actinomycetes</taxon>
        <taxon>Pseudonocardiales</taxon>
        <taxon>Pseudonocardiaceae</taxon>
        <taxon>Pseudonocardia</taxon>
    </lineage>
</organism>
<dbReference type="PANTHER" id="PTHR47691:SF3">
    <property type="entry name" value="HTH-TYPE TRANSCRIPTIONAL REGULATOR RV0890C-RELATED"/>
    <property type="match status" value="1"/>
</dbReference>
<dbReference type="PROSITE" id="PS51755">
    <property type="entry name" value="OMPR_PHOB"/>
    <property type="match status" value="1"/>
</dbReference>
<evidence type="ECO:0000313" key="7">
    <source>
        <dbReference type="Proteomes" id="UP000007809"/>
    </source>
</evidence>
<dbReference type="Pfam" id="PF00486">
    <property type="entry name" value="Trans_reg_C"/>
    <property type="match status" value="1"/>
</dbReference>
<dbReference type="InterPro" id="IPR005158">
    <property type="entry name" value="BTAD"/>
</dbReference>
<dbReference type="HOGENOM" id="CLU_004665_1_3_11"/>
<comment type="similarity">
    <text evidence="1">Belongs to the AfsR/DnrI/RedD regulatory family.</text>
</comment>
<dbReference type="GO" id="GO:0006355">
    <property type="term" value="P:regulation of DNA-templated transcription"/>
    <property type="evidence" value="ECO:0007669"/>
    <property type="project" value="InterPro"/>
</dbReference>
<dbReference type="InterPro" id="IPR001867">
    <property type="entry name" value="OmpR/PhoB-type_DNA-bd"/>
</dbReference>
<dbReference type="GO" id="GO:0003677">
    <property type="term" value="F:DNA binding"/>
    <property type="evidence" value="ECO:0007669"/>
    <property type="project" value="UniProtKB-UniRule"/>
</dbReference>
<dbReference type="SUPFAM" id="SSF46894">
    <property type="entry name" value="C-terminal effector domain of the bipartite response regulators"/>
    <property type="match status" value="1"/>
</dbReference>
<accession>F4CRX9</accession>
<evidence type="ECO:0000256" key="2">
    <source>
        <dbReference type="ARBA" id="ARBA00023125"/>
    </source>
</evidence>
<dbReference type="eggNOG" id="COG3629">
    <property type="taxonomic scope" value="Bacteria"/>
</dbReference>
<dbReference type="PANTHER" id="PTHR47691">
    <property type="entry name" value="REGULATOR-RELATED"/>
    <property type="match status" value="1"/>
</dbReference>
<dbReference type="SMART" id="SM00862">
    <property type="entry name" value="Trans_reg_C"/>
    <property type="match status" value="1"/>
</dbReference>
<dbReference type="CDD" id="cd15831">
    <property type="entry name" value="BTAD"/>
    <property type="match status" value="1"/>
</dbReference>
<gene>
    <name evidence="6" type="ordered locus">Psed_6325</name>
</gene>
<dbReference type="InterPro" id="IPR036388">
    <property type="entry name" value="WH-like_DNA-bd_sf"/>
</dbReference>
<feature type="compositionally biased region" description="Basic and acidic residues" evidence="4">
    <location>
        <begin position="49"/>
        <end position="59"/>
    </location>
</feature>
<dbReference type="SMART" id="SM01043">
    <property type="entry name" value="BTAD"/>
    <property type="match status" value="1"/>
</dbReference>
<evidence type="ECO:0000259" key="5">
    <source>
        <dbReference type="PROSITE" id="PS51755"/>
    </source>
</evidence>
<evidence type="ECO:0000313" key="6">
    <source>
        <dbReference type="EMBL" id="AEA28423.1"/>
    </source>
</evidence>
<evidence type="ECO:0000256" key="4">
    <source>
        <dbReference type="SAM" id="MobiDB-lite"/>
    </source>
</evidence>
<feature type="region of interest" description="Disordered" evidence="4">
    <location>
        <begin position="21"/>
        <end position="72"/>
    </location>
</feature>
<dbReference type="GO" id="GO:0000160">
    <property type="term" value="P:phosphorelay signal transduction system"/>
    <property type="evidence" value="ECO:0007669"/>
    <property type="project" value="InterPro"/>
</dbReference>
<evidence type="ECO:0000256" key="3">
    <source>
        <dbReference type="PROSITE-ProRule" id="PRU01091"/>
    </source>
</evidence>
<dbReference type="SUPFAM" id="SSF48452">
    <property type="entry name" value="TPR-like"/>
    <property type="match status" value="1"/>
</dbReference>
<dbReference type="InterPro" id="IPR027417">
    <property type="entry name" value="P-loop_NTPase"/>
</dbReference>
<keyword evidence="2 3" id="KW-0238">DNA-binding</keyword>
<proteinExistence type="inferred from homology"/>
<dbReference type="Gene3D" id="1.10.10.10">
    <property type="entry name" value="Winged helix-like DNA-binding domain superfamily/Winged helix DNA-binding domain"/>
    <property type="match status" value="1"/>
</dbReference>
<dbReference type="Pfam" id="PF03704">
    <property type="entry name" value="BTAD"/>
    <property type="match status" value="1"/>
</dbReference>